<keyword evidence="3" id="KW-1185">Reference proteome</keyword>
<gene>
    <name evidence="2" type="ORF">Ddye_015663</name>
</gene>
<sequence length="336" mass="38183">MNCDNLVESANDLVDSEFLNLQASGIMGKEFISVTDAEEFNKKFSYVTWFNMCKDRLCRDAHGLITVRRVQTREGCREAMKINFDREKMLSVVTEFGNDHCHKLLSGNHNQFLRSHRHVDDCDIVQVQSLRSIGMKTSQVMDHLLDQSKSYAVVGHNRKDLQNRLDTLCRSASCNSDADSIIPYMTAKSEMDPGFFFRYSILEDGSMVIFVDVNNHTKATVFGFGLLVDETINTYTWILQTFLEAMHDKCPISVVTDGDIAMSKALMLVMGIAVHRLCSWYIERNVQMNVCWFAGGFELVGYGFTHTLTRKPTKQCRFMGGCFTRGIPTNPQPTNP</sequence>
<dbReference type="Pfam" id="PF10551">
    <property type="entry name" value="MULE"/>
    <property type="match status" value="1"/>
</dbReference>
<protein>
    <recommendedName>
        <fullName evidence="1">MULE transposase domain-containing protein</fullName>
    </recommendedName>
</protein>
<dbReference type="InterPro" id="IPR018289">
    <property type="entry name" value="MULE_transposase_dom"/>
</dbReference>
<reference evidence="2" key="1">
    <citation type="journal article" date="2023" name="Plant J.">
        <title>Genome sequences and population genomics provide insights into the demographic history, inbreeding, and mutation load of two 'living fossil' tree species of Dipteronia.</title>
        <authorList>
            <person name="Feng Y."/>
            <person name="Comes H.P."/>
            <person name="Chen J."/>
            <person name="Zhu S."/>
            <person name="Lu R."/>
            <person name="Zhang X."/>
            <person name="Li P."/>
            <person name="Qiu J."/>
            <person name="Olsen K.M."/>
            <person name="Qiu Y."/>
        </authorList>
    </citation>
    <scope>NUCLEOTIDE SEQUENCE</scope>
    <source>
        <strain evidence="2">KIB01</strain>
    </source>
</reference>
<evidence type="ECO:0000259" key="1">
    <source>
        <dbReference type="Pfam" id="PF10551"/>
    </source>
</evidence>
<dbReference type="PANTHER" id="PTHR47718:SF13">
    <property type="entry name" value="OS09G0290500 PROTEIN"/>
    <property type="match status" value="1"/>
</dbReference>
<accession>A0AAD9U5V5</accession>
<proteinExistence type="predicted"/>
<dbReference type="PANTHER" id="PTHR47718">
    <property type="entry name" value="OS01G0519700 PROTEIN"/>
    <property type="match status" value="1"/>
</dbReference>
<dbReference type="AlphaFoldDB" id="A0AAD9U5V5"/>
<evidence type="ECO:0000313" key="3">
    <source>
        <dbReference type="Proteomes" id="UP001280121"/>
    </source>
</evidence>
<dbReference type="Proteomes" id="UP001280121">
    <property type="component" value="Unassembled WGS sequence"/>
</dbReference>
<dbReference type="EMBL" id="JANJYI010000005">
    <property type="protein sequence ID" value="KAK2648174.1"/>
    <property type="molecule type" value="Genomic_DNA"/>
</dbReference>
<feature type="domain" description="MULE transposase" evidence="1">
    <location>
        <begin position="205"/>
        <end position="284"/>
    </location>
</feature>
<organism evidence="2 3">
    <name type="scientific">Dipteronia dyeriana</name>
    <dbReference type="NCBI Taxonomy" id="168575"/>
    <lineage>
        <taxon>Eukaryota</taxon>
        <taxon>Viridiplantae</taxon>
        <taxon>Streptophyta</taxon>
        <taxon>Embryophyta</taxon>
        <taxon>Tracheophyta</taxon>
        <taxon>Spermatophyta</taxon>
        <taxon>Magnoliopsida</taxon>
        <taxon>eudicotyledons</taxon>
        <taxon>Gunneridae</taxon>
        <taxon>Pentapetalae</taxon>
        <taxon>rosids</taxon>
        <taxon>malvids</taxon>
        <taxon>Sapindales</taxon>
        <taxon>Sapindaceae</taxon>
        <taxon>Hippocastanoideae</taxon>
        <taxon>Acereae</taxon>
        <taxon>Dipteronia</taxon>
    </lineage>
</organism>
<comment type="caution">
    <text evidence="2">The sequence shown here is derived from an EMBL/GenBank/DDBJ whole genome shotgun (WGS) entry which is preliminary data.</text>
</comment>
<name>A0AAD9U5V5_9ROSI</name>
<evidence type="ECO:0000313" key="2">
    <source>
        <dbReference type="EMBL" id="KAK2648174.1"/>
    </source>
</evidence>